<keyword evidence="5 6" id="KW-0472">Membrane</keyword>
<sequence length="417" mass="45437">MEIPPHIISMIGHSLLFMLALGMSATVDSNSLMTQVRNTKAITTGIFMQFIILPFLGFLTVKMFQMENLSGLMLLIVTSSPGGSFSNWWCSVFNADLALSITMTSISTVLAMVMLPLNLYVYSSLAFGDEVDVMRMLDFKELATSLAVVITAVTIGVMASTKKKSHNFNVHANYLGTFAGVCLAIMAMTIAITMRDEVKVWDQEWSFFVAVMIPPTFGLLLSNAVTTYRGLKKPERVTASIETSAQNCAIAISVALTMFNGQDLAEAICVPFFYGLATFLVIGTYCVIAWKAGWTKAPPSEPLWKVITCSYEVAAAEQLEKHGVEVQLADEDIPACGVGTCIKYCHGHEADGVASLDGIVNEDGGKHEKMIAQPAHKKESKQPVDLALDWLKKLGYQMKESFAGDETTSTPGQQEMV</sequence>
<feature type="transmembrane region" description="Helical" evidence="6">
    <location>
        <begin position="71"/>
        <end position="90"/>
    </location>
</feature>
<reference evidence="7" key="1">
    <citation type="submission" date="2021-01" db="EMBL/GenBank/DDBJ databases">
        <authorList>
            <person name="Corre E."/>
            <person name="Pelletier E."/>
            <person name="Niang G."/>
            <person name="Scheremetjew M."/>
            <person name="Finn R."/>
            <person name="Kale V."/>
            <person name="Holt S."/>
            <person name="Cochrane G."/>
            <person name="Meng A."/>
            <person name="Brown T."/>
            <person name="Cohen L."/>
        </authorList>
    </citation>
    <scope>NUCLEOTIDE SEQUENCE</scope>
    <source>
        <strain evidence="7">SM1012Den-03</strain>
    </source>
</reference>
<evidence type="ECO:0000313" key="8">
    <source>
        <dbReference type="EMBL" id="KAK1739641.1"/>
    </source>
</evidence>
<evidence type="ECO:0000256" key="2">
    <source>
        <dbReference type="ARBA" id="ARBA00006528"/>
    </source>
</evidence>
<feature type="transmembrane region" description="Helical" evidence="6">
    <location>
        <begin position="39"/>
        <end position="59"/>
    </location>
</feature>
<dbReference type="AlphaFoldDB" id="A0A6U3XU07"/>
<reference evidence="8" key="2">
    <citation type="submission" date="2023-06" db="EMBL/GenBank/DDBJ databases">
        <title>Survivors Of The Sea: Transcriptome response of Skeletonema marinoi to long-term dormancy.</title>
        <authorList>
            <person name="Pinder M.I.M."/>
            <person name="Kourtchenko O."/>
            <person name="Robertson E.K."/>
            <person name="Larsson T."/>
            <person name="Maumus F."/>
            <person name="Osuna-Cruz C.M."/>
            <person name="Vancaester E."/>
            <person name="Stenow R."/>
            <person name="Vandepoele K."/>
            <person name="Ploug H."/>
            <person name="Bruchert V."/>
            <person name="Godhe A."/>
            <person name="Topel M."/>
        </authorList>
    </citation>
    <scope>NUCLEOTIDE SEQUENCE</scope>
    <source>
        <strain evidence="8">R05AC</strain>
    </source>
</reference>
<evidence type="ECO:0000256" key="6">
    <source>
        <dbReference type="SAM" id="Phobius"/>
    </source>
</evidence>
<feature type="transmembrane region" description="Helical" evidence="6">
    <location>
        <begin position="205"/>
        <end position="225"/>
    </location>
</feature>
<dbReference type="PANTHER" id="PTHR10361:SF28">
    <property type="entry name" value="P3 PROTEIN-RELATED"/>
    <property type="match status" value="1"/>
</dbReference>
<dbReference type="InterPro" id="IPR004710">
    <property type="entry name" value="Bilac:Na_transpt"/>
</dbReference>
<keyword evidence="9" id="KW-1185">Reference proteome</keyword>
<dbReference type="EMBL" id="JATAAI010000017">
    <property type="protein sequence ID" value="KAK1739641.1"/>
    <property type="molecule type" value="Genomic_DNA"/>
</dbReference>
<accession>A0A6U3XU07</accession>
<dbReference type="InterPro" id="IPR038770">
    <property type="entry name" value="Na+/solute_symporter_sf"/>
</dbReference>
<feature type="transmembrane region" description="Helical" evidence="6">
    <location>
        <begin position="271"/>
        <end position="290"/>
    </location>
</feature>
<evidence type="ECO:0000256" key="4">
    <source>
        <dbReference type="ARBA" id="ARBA00022989"/>
    </source>
</evidence>
<dbReference type="PANTHER" id="PTHR10361">
    <property type="entry name" value="SODIUM-BILE ACID COTRANSPORTER"/>
    <property type="match status" value="1"/>
</dbReference>
<proteinExistence type="inferred from homology"/>
<dbReference type="GO" id="GO:0016020">
    <property type="term" value="C:membrane"/>
    <property type="evidence" value="ECO:0007669"/>
    <property type="project" value="UniProtKB-SubCell"/>
</dbReference>
<dbReference type="Pfam" id="PF01758">
    <property type="entry name" value="SBF"/>
    <property type="match status" value="1"/>
</dbReference>
<name>A0A6U3XU07_9STRA</name>
<gene>
    <name evidence="8" type="ORF">QTG54_009400</name>
    <name evidence="7" type="ORF">SMAR0320_LOCUS17348</name>
</gene>
<comment type="similarity">
    <text evidence="2">Belongs to the bile acid:sodium symporter (BASS) (TC 2.A.28) family.</text>
</comment>
<feature type="transmembrane region" description="Helical" evidence="6">
    <location>
        <begin position="172"/>
        <end position="193"/>
    </location>
</feature>
<dbReference type="InterPro" id="IPR002657">
    <property type="entry name" value="BilAc:Na_symport/Acr3"/>
</dbReference>
<feature type="transmembrane region" description="Helical" evidence="6">
    <location>
        <begin position="142"/>
        <end position="160"/>
    </location>
</feature>
<evidence type="ECO:0000313" key="7">
    <source>
        <dbReference type="EMBL" id="CAD9619736.1"/>
    </source>
</evidence>
<evidence type="ECO:0000256" key="5">
    <source>
        <dbReference type="ARBA" id="ARBA00023136"/>
    </source>
</evidence>
<evidence type="ECO:0000256" key="3">
    <source>
        <dbReference type="ARBA" id="ARBA00022692"/>
    </source>
</evidence>
<organism evidence="7">
    <name type="scientific">Skeletonema marinoi</name>
    <dbReference type="NCBI Taxonomy" id="267567"/>
    <lineage>
        <taxon>Eukaryota</taxon>
        <taxon>Sar</taxon>
        <taxon>Stramenopiles</taxon>
        <taxon>Ochrophyta</taxon>
        <taxon>Bacillariophyta</taxon>
        <taxon>Coscinodiscophyceae</taxon>
        <taxon>Thalassiosirophycidae</taxon>
        <taxon>Thalassiosirales</taxon>
        <taxon>Skeletonemataceae</taxon>
        <taxon>Skeletonema</taxon>
        <taxon>Skeletonema marinoi-dohrnii complex</taxon>
    </lineage>
</organism>
<feature type="transmembrane region" description="Helical" evidence="6">
    <location>
        <begin position="6"/>
        <end position="27"/>
    </location>
</feature>
<evidence type="ECO:0000256" key="1">
    <source>
        <dbReference type="ARBA" id="ARBA00004141"/>
    </source>
</evidence>
<keyword evidence="3 6" id="KW-0812">Transmembrane</keyword>
<feature type="transmembrane region" description="Helical" evidence="6">
    <location>
        <begin position="97"/>
        <end position="122"/>
    </location>
</feature>
<protein>
    <submittedName>
        <fullName evidence="8">Bile acid:sodium symporter family protein</fullName>
    </submittedName>
</protein>
<evidence type="ECO:0000313" key="9">
    <source>
        <dbReference type="Proteomes" id="UP001224775"/>
    </source>
</evidence>
<comment type="subcellular location">
    <subcellularLocation>
        <location evidence="1">Membrane</location>
        <topology evidence="1">Multi-pass membrane protein</topology>
    </subcellularLocation>
</comment>
<dbReference type="Proteomes" id="UP001224775">
    <property type="component" value="Unassembled WGS sequence"/>
</dbReference>
<dbReference type="EMBL" id="HBGZ01024456">
    <property type="protein sequence ID" value="CAD9619736.1"/>
    <property type="molecule type" value="Transcribed_RNA"/>
</dbReference>
<dbReference type="Gene3D" id="1.20.1530.20">
    <property type="match status" value="1"/>
</dbReference>
<keyword evidence="4 6" id="KW-1133">Transmembrane helix</keyword>